<feature type="signal peptide" evidence="1">
    <location>
        <begin position="1"/>
        <end position="27"/>
    </location>
</feature>
<evidence type="ECO:0000313" key="3">
    <source>
        <dbReference type="Proteomes" id="UP000541033"/>
    </source>
</evidence>
<feature type="chain" id="PRO_5030954732" description="Lipase" evidence="1">
    <location>
        <begin position="28"/>
        <end position="213"/>
    </location>
</feature>
<protein>
    <recommendedName>
        <fullName evidence="4">Lipase</fullName>
    </recommendedName>
</protein>
<evidence type="ECO:0008006" key="4">
    <source>
        <dbReference type="Google" id="ProtNLM"/>
    </source>
</evidence>
<comment type="caution">
    <text evidence="2">The sequence shown here is derived from an EMBL/GenBank/DDBJ whole genome shotgun (WGS) entry which is preliminary data.</text>
</comment>
<keyword evidence="3" id="KW-1185">Reference proteome</keyword>
<name>A0A7X5TU29_9MICO</name>
<dbReference type="AlphaFoldDB" id="A0A7X5TU29"/>
<evidence type="ECO:0000256" key="1">
    <source>
        <dbReference type="SAM" id="SignalP"/>
    </source>
</evidence>
<dbReference type="EMBL" id="JAAMOX010000003">
    <property type="protein sequence ID" value="NIH55251.1"/>
    <property type="molecule type" value="Genomic_DNA"/>
</dbReference>
<accession>A0A7X5TU29</accession>
<sequence length="213" mass="21639">MKASGKNVIVAVVSALTISLTASPAYAAGSSSSVLPATLASVTQGLDVTSIKTTAMSIDSFEIVIDGVSTTSVNDAGHHFDVAATIEAAVSEVGSTRPTGWNQPGECIMSAQRWIRAGGGTWNGSGNPVSNYAGAAKIDIDDVTAGDVIQYQYASAPTAWATGVHTVLVVGTNADGTLTIVESNNPGGSGLVGLQQNWKPAPPSGFEAVGWRF</sequence>
<proteinExistence type="predicted"/>
<organism evidence="2 3">
    <name type="scientific">Lysinibacter cavernae</name>
    <dbReference type="NCBI Taxonomy" id="1640652"/>
    <lineage>
        <taxon>Bacteria</taxon>
        <taxon>Bacillati</taxon>
        <taxon>Actinomycetota</taxon>
        <taxon>Actinomycetes</taxon>
        <taxon>Micrococcales</taxon>
        <taxon>Microbacteriaceae</taxon>
        <taxon>Lysinibacter</taxon>
    </lineage>
</organism>
<dbReference type="Proteomes" id="UP000541033">
    <property type="component" value="Unassembled WGS sequence"/>
</dbReference>
<reference evidence="2 3" key="1">
    <citation type="submission" date="2020-02" db="EMBL/GenBank/DDBJ databases">
        <title>Sequencing the genomes of 1000 actinobacteria strains.</title>
        <authorList>
            <person name="Klenk H.-P."/>
        </authorList>
    </citation>
    <scope>NUCLEOTIDE SEQUENCE [LARGE SCALE GENOMIC DNA]</scope>
    <source>
        <strain evidence="2 3">DSM 27960</strain>
    </source>
</reference>
<evidence type="ECO:0000313" key="2">
    <source>
        <dbReference type="EMBL" id="NIH55251.1"/>
    </source>
</evidence>
<dbReference type="RefSeq" id="WP_167152269.1">
    <property type="nucleotide sequence ID" value="NZ_JAAMOX010000003.1"/>
</dbReference>
<gene>
    <name evidence="2" type="ORF">FHX76_003166</name>
</gene>
<keyword evidence="1" id="KW-0732">Signal</keyword>